<evidence type="ECO:0000256" key="1">
    <source>
        <dbReference type="ARBA" id="ARBA00004496"/>
    </source>
</evidence>
<dbReference type="Gene3D" id="2.130.10.10">
    <property type="entry name" value="YVTN repeat-like/Quinoprotein amine dehydrogenase"/>
    <property type="match status" value="2"/>
</dbReference>
<dbReference type="PANTHER" id="PTHR22842:SF3">
    <property type="entry name" value="WD REPEAT DOMAIN-CONTAINING PROTEIN 83"/>
    <property type="match status" value="1"/>
</dbReference>
<dbReference type="Pfam" id="PF00400">
    <property type="entry name" value="WD40"/>
    <property type="match status" value="1"/>
</dbReference>
<dbReference type="SUPFAM" id="SSF50978">
    <property type="entry name" value="WD40 repeat-like"/>
    <property type="match status" value="1"/>
</dbReference>
<protein>
    <submittedName>
        <fullName evidence="4">Uncharacterized protein</fullName>
    </submittedName>
</protein>
<dbReference type="AlphaFoldDB" id="A3LWF2"/>
<dbReference type="KEGG" id="pic:PICST_60416"/>
<reference evidence="4 5" key="1">
    <citation type="journal article" date="2007" name="Nat. Biotechnol.">
        <title>Genome sequence of the lignocellulose-bioconverting and xylose-fermenting yeast Pichia stipitis.</title>
        <authorList>
            <person name="Jeffries T.W."/>
            <person name="Grigoriev I.V."/>
            <person name="Grimwood J."/>
            <person name="Laplaza J.M."/>
            <person name="Aerts A."/>
            <person name="Salamov A."/>
            <person name="Schmutz J."/>
            <person name="Lindquist E."/>
            <person name="Dehal P."/>
            <person name="Shapiro H."/>
            <person name="Jin Y.S."/>
            <person name="Passoth V."/>
            <person name="Richardson P.M."/>
        </authorList>
    </citation>
    <scope>NUCLEOTIDE SEQUENCE [LARGE SCALE GENOMIC DNA]</scope>
    <source>
        <strain evidence="5">ATCC 58785 / CBS 6054 / NBRC 10063 / NRRL Y-11545</strain>
    </source>
</reference>
<dbReference type="RefSeq" id="XP_001385297.2">
    <property type="nucleotide sequence ID" value="XM_001385260.1"/>
</dbReference>
<dbReference type="InterPro" id="IPR051980">
    <property type="entry name" value="WD_repeat_MORG1"/>
</dbReference>
<dbReference type="EMBL" id="CP000499">
    <property type="protein sequence ID" value="ABN67268.2"/>
    <property type="molecule type" value="Genomic_DNA"/>
</dbReference>
<dbReference type="GO" id="GO:0005737">
    <property type="term" value="C:cytoplasm"/>
    <property type="evidence" value="ECO:0007669"/>
    <property type="project" value="UniProtKB-SubCell"/>
</dbReference>
<comment type="subcellular location">
    <subcellularLocation>
        <location evidence="1">Cytoplasm</location>
    </subcellularLocation>
</comment>
<accession>A3LWF2</accession>
<dbReference type="OMA" id="IDCKFIN"/>
<proteinExistence type="inferred from homology"/>
<organism evidence="4 5">
    <name type="scientific">Scheffersomyces stipitis (strain ATCC 58785 / CBS 6054 / NBRC 10063 / NRRL Y-11545)</name>
    <name type="common">Yeast</name>
    <name type="synonym">Pichia stipitis</name>
    <dbReference type="NCBI Taxonomy" id="322104"/>
    <lineage>
        <taxon>Eukaryota</taxon>
        <taxon>Fungi</taxon>
        <taxon>Dikarya</taxon>
        <taxon>Ascomycota</taxon>
        <taxon>Saccharomycotina</taxon>
        <taxon>Pichiomycetes</taxon>
        <taxon>Debaryomycetaceae</taxon>
        <taxon>Scheffersomyces</taxon>
    </lineage>
</organism>
<evidence type="ECO:0000313" key="5">
    <source>
        <dbReference type="Proteomes" id="UP000002258"/>
    </source>
</evidence>
<dbReference type="GeneID" id="4839085"/>
<gene>
    <name evidence="4" type="ORF">PICST_60416</name>
</gene>
<evidence type="ECO:0000256" key="2">
    <source>
        <dbReference type="ARBA" id="ARBA00022490"/>
    </source>
</evidence>
<dbReference type="PANTHER" id="PTHR22842">
    <property type="entry name" value="WD40 REPEAT PROTEIN"/>
    <property type="match status" value="1"/>
</dbReference>
<dbReference type="GO" id="GO:0000398">
    <property type="term" value="P:mRNA splicing, via spliceosome"/>
    <property type="evidence" value="ECO:0007669"/>
    <property type="project" value="TreeGrafter"/>
</dbReference>
<dbReference type="GO" id="GO:0071013">
    <property type="term" value="C:catalytic step 2 spliceosome"/>
    <property type="evidence" value="ECO:0007669"/>
    <property type="project" value="TreeGrafter"/>
</dbReference>
<dbReference type="InParanoid" id="A3LWF2"/>
<evidence type="ECO:0000313" key="4">
    <source>
        <dbReference type="EMBL" id="ABN67268.2"/>
    </source>
</evidence>
<name>A3LWF2_PICST</name>
<dbReference type="HOGENOM" id="CLU_850240_0_0_1"/>
<dbReference type="SMART" id="SM00320">
    <property type="entry name" value="WD40"/>
    <property type="match status" value="4"/>
</dbReference>
<dbReference type="InterPro" id="IPR036322">
    <property type="entry name" value="WD40_repeat_dom_sf"/>
</dbReference>
<keyword evidence="5" id="KW-1185">Reference proteome</keyword>
<keyword evidence="2" id="KW-0963">Cytoplasm</keyword>
<dbReference type="eggNOG" id="ENOG502RS0S">
    <property type="taxonomic scope" value="Eukaryota"/>
</dbReference>
<dbReference type="OrthoDB" id="1068471at2759"/>
<dbReference type="Proteomes" id="UP000002258">
    <property type="component" value="Chromosome 5"/>
</dbReference>
<comment type="similarity">
    <text evidence="3">Belongs to the WD repeat MORG1 family.</text>
</comment>
<dbReference type="InterPro" id="IPR015943">
    <property type="entry name" value="WD40/YVTN_repeat-like_dom_sf"/>
</dbReference>
<evidence type="ECO:0000256" key="3">
    <source>
        <dbReference type="ARBA" id="ARBA00038145"/>
    </source>
</evidence>
<dbReference type="InterPro" id="IPR001680">
    <property type="entry name" value="WD40_rpt"/>
</dbReference>
<sequence length="327" mass="36443">MKYRYVRAYENSSINSFCVVPGTTSSDLVLTGGGNDFRIKLFKLEVQDYQQSQLVFPTYHTNSINALDCSQAGDFFISASQHKIVAIDMVTQKKICQLTNTPVSIRDEVLDCKLLNDNLVASCGVSHHLNLFDLRQSTYKAIFSINMGNDNLNSLDCNRVMGTNEFDFTTDSASVGSSNGNLYTVDFRNQQLITDSFSELGSIMAVSRKGETRSLITLGDGSVVGFDNRENKRAWSFNRGSSLNYKLNSDTIPQFKYVITCSETGQLHTYTHEGRLVRSLTIPSLDSSIGDSPEALLLNIVHYQKEQNRILSTSGNGIIHLWDDVFS</sequence>